<evidence type="ECO:0000313" key="2">
    <source>
        <dbReference type="EMBL" id="GBN96776.1"/>
    </source>
</evidence>
<dbReference type="Proteomes" id="UP000499080">
    <property type="component" value="Unassembled WGS sequence"/>
</dbReference>
<evidence type="ECO:0000256" key="1">
    <source>
        <dbReference type="SAM" id="MobiDB-lite"/>
    </source>
</evidence>
<evidence type="ECO:0000313" key="3">
    <source>
        <dbReference type="Proteomes" id="UP000499080"/>
    </source>
</evidence>
<dbReference type="AlphaFoldDB" id="A0A4Y2TBC3"/>
<protein>
    <submittedName>
        <fullName evidence="2">Uncharacterized protein</fullName>
    </submittedName>
</protein>
<comment type="caution">
    <text evidence="2">The sequence shown here is derived from an EMBL/GenBank/DDBJ whole genome shotgun (WGS) entry which is preliminary data.</text>
</comment>
<proteinExistence type="predicted"/>
<name>A0A4Y2TBC3_ARAVE</name>
<dbReference type="EMBL" id="BGPR01026772">
    <property type="protein sequence ID" value="GBN96776.1"/>
    <property type="molecule type" value="Genomic_DNA"/>
</dbReference>
<feature type="region of interest" description="Disordered" evidence="1">
    <location>
        <begin position="71"/>
        <end position="94"/>
    </location>
</feature>
<sequence length="151" mass="16987">MARRLPLSKLHISKRLQWARYHMSYAAKLNSKRKKPTLLLYPSEENDKEIEEILTEELKVDSTNFSFKNTTEKDSDKVGLDGNSFTSRDARHAKPMDTQLILKSASSPLHSVDAVDSDTTPETTEMMNFTALTVPKATEIEALTTKSGTEP</sequence>
<keyword evidence="3" id="KW-1185">Reference proteome</keyword>
<gene>
    <name evidence="2" type="ORF">AVEN_109272_1</name>
</gene>
<accession>A0A4Y2TBC3</accession>
<reference evidence="2 3" key="1">
    <citation type="journal article" date="2019" name="Sci. Rep.">
        <title>Orb-weaving spider Araneus ventricosus genome elucidates the spidroin gene catalogue.</title>
        <authorList>
            <person name="Kono N."/>
            <person name="Nakamura H."/>
            <person name="Ohtoshi R."/>
            <person name="Moran D.A.P."/>
            <person name="Shinohara A."/>
            <person name="Yoshida Y."/>
            <person name="Fujiwara M."/>
            <person name="Mori M."/>
            <person name="Tomita M."/>
            <person name="Arakawa K."/>
        </authorList>
    </citation>
    <scope>NUCLEOTIDE SEQUENCE [LARGE SCALE GENOMIC DNA]</scope>
</reference>
<organism evidence="2 3">
    <name type="scientific">Araneus ventricosus</name>
    <name type="common">Orbweaver spider</name>
    <name type="synonym">Epeira ventricosa</name>
    <dbReference type="NCBI Taxonomy" id="182803"/>
    <lineage>
        <taxon>Eukaryota</taxon>
        <taxon>Metazoa</taxon>
        <taxon>Ecdysozoa</taxon>
        <taxon>Arthropoda</taxon>
        <taxon>Chelicerata</taxon>
        <taxon>Arachnida</taxon>
        <taxon>Araneae</taxon>
        <taxon>Araneomorphae</taxon>
        <taxon>Entelegynae</taxon>
        <taxon>Araneoidea</taxon>
        <taxon>Araneidae</taxon>
        <taxon>Araneus</taxon>
    </lineage>
</organism>